<sequence length="365" mass="41414">MAMVEEEEVRLEVEAVQAVYGDDCRVILDYPPHLNVRIRPRTADDSSQQFVEVILGIKSFAQYPGEPPHIYPVDTKGLDENRQTCLIASIQNKAQELSSCMMLVALCEEAVEMLSSMNHPEGNCPLCLCPLTTEDKEGSSLPFMKLMSCYHCFHSECIIRWWKWLQEQNETKIAQETTAAAAESQRELLLSSSDMPATVNQHKGTCPVCRKVFDVKDIEHVLDYLETNLCQLRFAGVDIDEDDKLFLQSELENKRRQKFEALLKLQQENNGLIEPTKNLQILPGMFLPELLSLPPTSVDTRGEPCGVTAQHSTLDSNTSMNKATTSKQKNTSMRRKNSLHNSRKQKNAQPARKQWIKKEAQTSEQ</sequence>
<dbReference type="PROSITE" id="PS50908">
    <property type="entry name" value="RWD"/>
    <property type="match status" value="1"/>
</dbReference>
<dbReference type="FunFam" id="3.30.40.10:FF:000914">
    <property type="entry name" value="RWD domain-containing protein"/>
    <property type="match status" value="1"/>
</dbReference>
<reference evidence="9" key="1">
    <citation type="submission" date="2025-08" db="UniProtKB">
        <authorList>
            <consortium name="RefSeq"/>
        </authorList>
    </citation>
    <scope>IDENTIFICATION</scope>
</reference>
<dbReference type="Proteomes" id="UP000504607">
    <property type="component" value="Chromosome 4"/>
</dbReference>
<dbReference type="SUPFAM" id="SSF54495">
    <property type="entry name" value="UBC-like"/>
    <property type="match status" value="1"/>
</dbReference>
<evidence type="ECO:0000313" key="8">
    <source>
        <dbReference type="Proteomes" id="UP000504607"/>
    </source>
</evidence>
<dbReference type="PROSITE" id="PS50089">
    <property type="entry name" value="ZF_RING_2"/>
    <property type="match status" value="1"/>
</dbReference>
<keyword evidence="3" id="KW-0862">Zinc</keyword>
<dbReference type="SMART" id="SM00184">
    <property type="entry name" value="RING"/>
    <property type="match status" value="1"/>
</dbReference>
<protein>
    <submittedName>
        <fullName evidence="9">E3 ubiquitin-protein ligase RNF25 isoform X1</fullName>
    </submittedName>
</protein>
<feature type="region of interest" description="Disordered" evidence="5">
    <location>
        <begin position="297"/>
        <end position="365"/>
    </location>
</feature>
<dbReference type="Pfam" id="PF13445">
    <property type="entry name" value="zf-RING_UBOX"/>
    <property type="match status" value="1"/>
</dbReference>
<dbReference type="GO" id="GO:0061630">
    <property type="term" value="F:ubiquitin protein ligase activity"/>
    <property type="evidence" value="ECO:0007669"/>
    <property type="project" value="InterPro"/>
</dbReference>
<evidence type="ECO:0000256" key="4">
    <source>
        <dbReference type="PROSITE-ProRule" id="PRU00175"/>
    </source>
</evidence>
<dbReference type="InterPro" id="IPR016135">
    <property type="entry name" value="UBQ-conjugating_enzyme/RWD"/>
</dbReference>
<dbReference type="GO" id="GO:0016567">
    <property type="term" value="P:protein ubiquitination"/>
    <property type="evidence" value="ECO:0007669"/>
    <property type="project" value="TreeGrafter"/>
</dbReference>
<feature type="domain" description="RWD" evidence="7">
    <location>
        <begin position="11"/>
        <end position="117"/>
    </location>
</feature>
<dbReference type="PANTHER" id="PTHR13198">
    <property type="entry name" value="RING FINGER PROTEIN 25"/>
    <property type="match status" value="1"/>
</dbReference>
<dbReference type="OrthoDB" id="432311at2759"/>
<evidence type="ECO:0000259" key="7">
    <source>
        <dbReference type="PROSITE" id="PS50908"/>
    </source>
</evidence>
<dbReference type="Pfam" id="PF05773">
    <property type="entry name" value="RWD"/>
    <property type="match status" value="1"/>
</dbReference>
<keyword evidence="8" id="KW-1185">Reference proteome</keyword>
<accession>A0A6I9R3A0</accession>
<evidence type="ECO:0000259" key="6">
    <source>
        <dbReference type="PROSITE" id="PS50089"/>
    </source>
</evidence>
<dbReference type="InterPro" id="IPR027370">
    <property type="entry name" value="Znf-RING_euk"/>
</dbReference>
<dbReference type="GO" id="GO:0008270">
    <property type="term" value="F:zinc ion binding"/>
    <property type="evidence" value="ECO:0007669"/>
    <property type="project" value="UniProtKB-KW"/>
</dbReference>
<dbReference type="Gene3D" id="3.30.40.10">
    <property type="entry name" value="Zinc/RING finger domain, C3HC4 (zinc finger)"/>
    <property type="match status" value="1"/>
</dbReference>
<keyword evidence="2 4" id="KW-0863">Zinc-finger</keyword>
<organism evidence="8 9">
    <name type="scientific">Elaeis guineensis var. tenera</name>
    <name type="common">Oil palm</name>
    <dbReference type="NCBI Taxonomy" id="51953"/>
    <lineage>
        <taxon>Eukaryota</taxon>
        <taxon>Viridiplantae</taxon>
        <taxon>Streptophyta</taxon>
        <taxon>Embryophyta</taxon>
        <taxon>Tracheophyta</taxon>
        <taxon>Spermatophyta</taxon>
        <taxon>Magnoliopsida</taxon>
        <taxon>Liliopsida</taxon>
        <taxon>Arecaceae</taxon>
        <taxon>Arecoideae</taxon>
        <taxon>Cocoseae</taxon>
        <taxon>Elaeidinae</taxon>
        <taxon>Elaeis</taxon>
    </lineage>
</organism>
<dbReference type="InterPro" id="IPR001841">
    <property type="entry name" value="Znf_RING"/>
</dbReference>
<feature type="compositionally biased region" description="Basic and acidic residues" evidence="5">
    <location>
        <begin position="356"/>
        <end position="365"/>
    </location>
</feature>
<evidence type="ECO:0000256" key="5">
    <source>
        <dbReference type="SAM" id="MobiDB-lite"/>
    </source>
</evidence>
<evidence type="ECO:0000256" key="3">
    <source>
        <dbReference type="ARBA" id="ARBA00022833"/>
    </source>
</evidence>
<dbReference type="CDD" id="cd23818">
    <property type="entry name" value="RWD_RNF25"/>
    <property type="match status" value="1"/>
</dbReference>
<dbReference type="InParanoid" id="A0A6I9R3A0"/>
<dbReference type="PANTHER" id="PTHR13198:SF4">
    <property type="entry name" value="E3 UBIQUITIN-PROTEIN LIGASE RNF25"/>
    <property type="match status" value="1"/>
</dbReference>
<dbReference type="GO" id="GO:0005634">
    <property type="term" value="C:nucleus"/>
    <property type="evidence" value="ECO:0007669"/>
    <property type="project" value="TreeGrafter"/>
</dbReference>
<dbReference type="SMART" id="SM00591">
    <property type="entry name" value="RWD"/>
    <property type="match status" value="1"/>
</dbReference>
<keyword evidence="1" id="KW-0479">Metal-binding</keyword>
<dbReference type="InterPro" id="IPR013083">
    <property type="entry name" value="Znf_RING/FYVE/PHD"/>
</dbReference>
<name>A0A6I9R3A0_ELAGV</name>
<feature type="domain" description="RING-type" evidence="6">
    <location>
        <begin position="124"/>
        <end position="210"/>
    </location>
</feature>
<feature type="compositionally biased region" description="Basic residues" evidence="5">
    <location>
        <begin position="332"/>
        <end position="346"/>
    </location>
</feature>
<evidence type="ECO:0000313" key="9">
    <source>
        <dbReference type="RefSeq" id="XP_010919737.1"/>
    </source>
</evidence>
<dbReference type="InterPro" id="IPR039133">
    <property type="entry name" value="RNF25"/>
</dbReference>
<dbReference type="Gene3D" id="3.10.110.10">
    <property type="entry name" value="Ubiquitin Conjugating Enzyme"/>
    <property type="match status" value="1"/>
</dbReference>
<dbReference type="InterPro" id="IPR006575">
    <property type="entry name" value="RWD_dom"/>
</dbReference>
<dbReference type="AlphaFoldDB" id="A0A6I9R3A0"/>
<evidence type="ECO:0000256" key="2">
    <source>
        <dbReference type="ARBA" id="ARBA00022771"/>
    </source>
</evidence>
<evidence type="ECO:0000256" key="1">
    <source>
        <dbReference type="ARBA" id="ARBA00022723"/>
    </source>
</evidence>
<feature type="compositionally biased region" description="Polar residues" evidence="5">
    <location>
        <begin position="309"/>
        <end position="331"/>
    </location>
</feature>
<proteinExistence type="predicted"/>
<dbReference type="SUPFAM" id="SSF57850">
    <property type="entry name" value="RING/U-box"/>
    <property type="match status" value="1"/>
</dbReference>
<gene>
    <name evidence="9" type="primary">LOC105043750</name>
</gene>
<dbReference type="RefSeq" id="XP_010919737.1">
    <property type="nucleotide sequence ID" value="XM_010921435.2"/>
</dbReference>